<name>A0A5B2UDW9_9FLAO</name>
<dbReference type="InterPro" id="IPR050991">
    <property type="entry name" value="ECM_Regulatory_Proteins"/>
</dbReference>
<reference evidence="5 6" key="1">
    <citation type="journal article" date="2015" name="Int. J. Syst. Evol. Microbiol.">
        <title>Chryseobacterium sediminis sp. nov., isolated from a river sediment.</title>
        <authorList>
            <person name="Kampfer P."/>
            <person name="Busse H.J."/>
            <person name="McInroy J.A."/>
            <person name="Glaeser S.P."/>
        </authorList>
    </citation>
    <scope>NUCLEOTIDE SEQUENCE [LARGE SCALE GENOMIC DNA]</scope>
    <source>
        <strain evidence="5 6">IMT-174</strain>
    </source>
</reference>
<dbReference type="SMART" id="SM00060">
    <property type="entry name" value="FN3"/>
    <property type="match status" value="4"/>
</dbReference>
<evidence type="ECO:0000256" key="2">
    <source>
        <dbReference type="ARBA" id="ARBA00022737"/>
    </source>
</evidence>
<dbReference type="Pfam" id="PF00041">
    <property type="entry name" value="fn3"/>
    <property type="match status" value="2"/>
</dbReference>
<dbReference type="Pfam" id="PF18962">
    <property type="entry name" value="Por_Secre_tail"/>
    <property type="match status" value="1"/>
</dbReference>
<dbReference type="PANTHER" id="PTHR46708:SF2">
    <property type="entry name" value="FIBRONECTIN TYPE-III DOMAIN-CONTAINING PROTEIN"/>
    <property type="match status" value="1"/>
</dbReference>
<feature type="domain" description="Fibronectin type-III" evidence="4">
    <location>
        <begin position="488"/>
        <end position="573"/>
    </location>
</feature>
<feature type="domain" description="Fibronectin type-III" evidence="4">
    <location>
        <begin position="298"/>
        <end position="392"/>
    </location>
</feature>
<dbReference type="OrthoDB" id="9792152at2"/>
<evidence type="ECO:0000259" key="4">
    <source>
        <dbReference type="PROSITE" id="PS50853"/>
    </source>
</evidence>
<dbReference type="PROSITE" id="PS51257">
    <property type="entry name" value="PROKAR_LIPOPROTEIN"/>
    <property type="match status" value="1"/>
</dbReference>
<organism evidence="5 6">
    <name type="scientific">Chryseobacterium sediminis</name>
    <dbReference type="NCBI Taxonomy" id="1679494"/>
    <lineage>
        <taxon>Bacteria</taxon>
        <taxon>Pseudomonadati</taxon>
        <taxon>Bacteroidota</taxon>
        <taxon>Flavobacteriia</taxon>
        <taxon>Flavobacteriales</taxon>
        <taxon>Weeksellaceae</taxon>
        <taxon>Chryseobacterium group</taxon>
        <taxon>Chryseobacterium</taxon>
    </lineage>
</organism>
<feature type="signal peptide" evidence="3">
    <location>
        <begin position="1"/>
        <end position="28"/>
    </location>
</feature>
<evidence type="ECO:0000313" key="6">
    <source>
        <dbReference type="Proteomes" id="UP000323082"/>
    </source>
</evidence>
<keyword evidence="2" id="KW-0677">Repeat</keyword>
<dbReference type="NCBIfam" id="TIGR04183">
    <property type="entry name" value="Por_Secre_tail"/>
    <property type="match status" value="1"/>
</dbReference>
<evidence type="ECO:0000256" key="3">
    <source>
        <dbReference type="SAM" id="SignalP"/>
    </source>
</evidence>
<dbReference type="InterPro" id="IPR026444">
    <property type="entry name" value="Secre_tail"/>
</dbReference>
<dbReference type="InterPro" id="IPR003961">
    <property type="entry name" value="FN3_dom"/>
</dbReference>
<feature type="domain" description="Fibronectin type-III" evidence="4">
    <location>
        <begin position="393"/>
        <end position="484"/>
    </location>
</feature>
<dbReference type="Gene3D" id="2.60.40.10">
    <property type="entry name" value="Immunoglobulins"/>
    <property type="match status" value="4"/>
</dbReference>
<dbReference type="RefSeq" id="WP_149833664.1">
    <property type="nucleotide sequence ID" value="NZ_VUNZ01000001.1"/>
</dbReference>
<evidence type="ECO:0000256" key="1">
    <source>
        <dbReference type="ARBA" id="ARBA00022729"/>
    </source>
</evidence>
<dbReference type="InterPro" id="IPR013783">
    <property type="entry name" value="Ig-like_fold"/>
</dbReference>
<dbReference type="InterPro" id="IPR036116">
    <property type="entry name" value="FN3_sf"/>
</dbReference>
<dbReference type="PROSITE" id="PS50853">
    <property type="entry name" value="FN3"/>
    <property type="match status" value="4"/>
</dbReference>
<sequence>MRTRQYIVLKLLSILTVALILASCNAIAPAPFPYKQDFSADNGNFTFVNTAQTNKWEYGNAAGNPARAIYISNTNGGTNAYNTGSASIVHTYRDIVIPAGTTITVLSFDWRAAGENDQDYLTVWLVPSSFTPVAGTGITAGAGRIKVGTSFNAQSTWQTYTNSNLNLSSFAGTNLRLVFEWRNNNNSGIQPPAAVDNIYLGRCFLPTPMPVTLITSTTAQLNWLAPALPPNGYEYYLTTTNIPPDQNTAATGASNVVLASLSQLLPNTTYYWWIRSVCGANKSLWVSGGNFKTLDCNAVLPIVTVAGMTHNSASVQWPMNNGVGEYQIRYRPVGTLNWIVTNQAAALPPQVMNTFNMANLLPATLYEVEIAGICNGIAGVYSHNEFVTRCDPAPPNVMVSNITSTSALIEWSPVSTGSTYVMRWREVGTALWNQVPLPVPPASTFNLTGLSANKTYEVQIANQCVGSTVINPYSNPKVFTTQRMCENPPSGLTITQLLPTSAAIQWDPYPGATYVLRYRKVGIPSWTEVPSLVNNLVLTGLTELTKYEMQVVNICNGTPGNHTPPYYFTTPTIIYCQMHSGSSTGEHISKVTVKPAGKKTIENDSGASTYTDYTGVPKTFIEMIQGSTDNEIIIEKKWTGITYNEGIAVWIDFNRNGEFDINERVFTSLPNSDSPVSGKFNVPADAFISMTDHKYVVMRVAMERDGIPVNCTNIKNGEVEDYKVVIQKKQVPNSLDQNEVLIYPNPVRTLLYVKNISRKANYKLYNVSGQFISGGIIVNNKIDMSKLINSVYVIYIEDNGNTIQKKFIKE</sequence>
<dbReference type="Pfam" id="PF20009">
    <property type="entry name" value="GEVED"/>
    <property type="match status" value="1"/>
</dbReference>
<dbReference type="AlphaFoldDB" id="A0A5B2UDW9"/>
<dbReference type="SUPFAM" id="SSF49265">
    <property type="entry name" value="Fibronectin type III"/>
    <property type="match status" value="2"/>
</dbReference>
<gene>
    <name evidence="5" type="ORF">FW780_11340</name>
</gene>
<proteinExistence type="predicted"/>
<accession>A0A5B2UDW9</accession>
<feature type="domain" description="Fibronectin type-III" evidence="4">
    <location>
        <begin position="205"/>
        <end position="296"/>
    </location>
</feature>
<evidence type="ECO:0000313" key="5">
    <source>
        <dbReference type="EMBL" id="KAA2224759.1"/>
    </source>
</evidence>
<dbReference type="PANTHER" id="PTHR46708">
    <property type="entry name" value="TENASCIN"/>
    <property type="match status" value="1"/>
</dbReference>
<dbReference type="InterPro" id="IPR045474">
    <property type="entry name" value="GEVED"/>
</dbReference>
<feature type="chain" id="PRO_5022937804" evidence="3">
    <location>
        <begin position="29"/>
        <end position="810"/>
    </location>
</feature>
<keyword evidence="1 3" id="KW-0732">Signal</keyword>
<protein>
    <submittedName>
        <fullName evidence="5">T9SS type A sorting domain-containing protein</fullName>
    </submittedName>
</protein>
<dbReference type="EMBL" id="VUNZ01000001">
    <property type="protein sequence ID" value="KAA2224759.1"/>
    <property type="molecule type" value="Genomic_DNA"/>
</dbReference>
<comment type="caution">
    <text evidence="5">The sequence shown here is derived from an EMBL/GenBank/DDBJ whole genome shotgun (WGS) entry which is preliminary data.</text>
</comment>
<dbReference type="CDD" id="cd00063">
    <property type="entry name" value="FN3"/>
    <property type="match status" value="4"/>
</dbReference>
<dbReference type="Proteomes" id="UP000323082">
    <property type="component" value="Unassembled WGS sequence"/>
</dbReference>